<reference evidence="2" key="1">
    <citation type="journal article" date="2019" name="Int. J. Syst. Evol. Microbiol.">
        <title>The Global Catalogue of Microorganisms (GCM) 10K type strain sequencing project: providing services to taxonomists for standard genome sequencing and annotation.</title>
        <authorList>
            <consortium name="The Broad Institute Genomics Platform"/>
            <consortium name="The Broad Institute Genome Sequencing Center for Infectious Disease"/>
            <person name="Wu L."/>
            <person name="Ma J."/>
        </authorList>
    </citation>
    <scope>NUCLEOTIDE SEQUENCE [LARGE SCALE GENOMIC DNA]</scope>
    <source>
        <strain evidence="2">JCM 17975</strain>
    </source>
</reference>
<evidence type="ECO:0000313" key="1">
    <source>
        <dbReference type="EMBL" id="GAA4700611.1"/>
    </source>
</evidence>
<sequence>MIADASTLLDEVRRVFATTSSGRELGLLDARVNDSTLEVIFAGGSSDADGPYGARIPVPRDTDDPLWTVWDPTTGLEEWIMYAVVQKIAEEYLTAGADLGARTPGNRVIWLMLDE</sequence>
<protein>
    <submittedName>
        <fullName evidence="1">Uncharacterized protein</fullName>
    </submittedName>
</protein>
<accession>A0ABP8X576</accession>
<keyword evidence="2" id="KW-1185">Reference proteome</keyword>
<gene>
    <name evidence="1" type="ORF">GCM10023198_21810</name>
</gene>
<organism evidence="1 2">
    <name type="scientific">Promicromonospora umidemergens</name>
    <dbReference type="NCBI Taxonomy" id="629679"/>
    <lineage>
        <taxon>Bacteria</taxon>
        <taxon>Bacillati</taxon>
        <taxon>Actinomycetota</taxon>
        <taxon>Actinomycetes</taxon>
        <taxon>Micrococcales</taxon>
        <taxon>Promicromonosporaceae</taxon>
        <taxon>Promicromonospora</taxon>
    </lineage>
</organism>
<evidence type="ECO:0000313" key="2">
    <source>
        <dbReference type="Proteomes" id="UP001500843"/>
    </source>
</evidence>
<dbReference type="Proteomes" id="UP001500843">
    <property type="component" value="Unassembled WGS sequence"/>
</dbReference>
<dbReference type="RefSeq" id="WP_253867137.1">
    <property type="nucleotide sequence ID" value="NZ_BAABHM010000011.1"/>
</dbReference>
<proteinExistence type="predicted"/>
<comment type="caution">
    <text evidence="1">The sequence shown here is derived from an EMBL/GenBank/DDBJ whole genome shotgun (WGS) entry which is preliminary data.</text>
</comment>
<dbReference type="EMBL" id="BAABHM010000011">
    <property type="protein sequence ID" value="GAA4700611.1"/>
    <property type="molecule type" value="Genomic_DNA"/>
</dbReference>
<name>A0ABP8X576_9MICO</name>